<feature type="compositionally biased region" description="Basic and acidic residues" evidence="1">
    <location>
        <begin position="933"/>
        <end position="944"/>
    </location>
</feature>
<feature type="compositionally biased region" description="Basic and acidic residues" evidence="1">
    <location>
        <begin position="963"/>
        <end position="978"/>
    </location>
</feature>
<feature type="compositionally biased region" description="Low complexity" evidence="1">
    <location>
        <begin position="19"/>
        <end position="45"/>
    </location>
</feature>
<feature type="compositionally biased region" description="Polar residues" evidence="1">
    <location>
        <begin position="123"/>
        <end position="136"/>
    </location>
</feature>
<feature type="compositionally biased region" description="Pro residues" evidence="1">
    <location>
        <begin position="327"/>
        <end position="344"/>
    </location>
</feature>
<name>A0A2X0N8Q4_9BASI</name>
<gene>
    <name evidence="2" type="ORF">BZ3500_MVSOF-1268-A1-R1_CHR10-1G02555</name>
</gene>
<feature type="compositionally biased region" description="Polar residues" evidence="1">
    <location>
        <begin position="251"/>
        <end position="264"/>
    </location>
</feature>
<feature type="region of interest" description="Disordered" evidence="1">
    <location>
        <begin position="1"/>
        <end position="88"/>
    </location>
</feature>
<dbReference type="PANTHER" id="PTHR47771:SF14">
    <property type="entry name" value="RH73259P"/>
    <property type="match status" value="1"/>
</dbReference>
<sequence length="978" mass="106392">MDMLDTGAGTGASMIDNKTQSTSSPAAPTSSQTPSSTRTTTTTTSHTLPAPWILPQPFGPIIDLQPFTLPEPPRRKTTPPPSPDHRLESRFSSETLGVAASSSPNSLISAGFRFQRLFTRDSMQLSPTSEGSSRSYTRGHAASRSCDRIESAHGHGHGRQRSRSRSRSGDSACKEEILEISSRSTDGRWGVGGIAKEVVETLKKRRQGSKSNESGRASPVDHREQVPRSESPALSMQNGSLDLPRVKPPGSESSPHRTPQSSPNRRPPEATGHRYSKSTSDIVLPPPRSDSRLQDPHPAAQAAVNNPSSSQLTPRRPPPMASCRKPTSPPTRPLPARPISPPSIPLGVRPLFVPKRLPPPQPLPGTPSTFDVFTPLPSTPLAPMNVGETSSEQATFSALILERPEPFDIVDKTPETLLIKLNIGAEVHLTTLSTLTTRNRAGKLADFVQGAVNDIRRRLPDTGPAQPKPSCIRSSSAYASSSDDGESIILNASHFATSRSPSPFPYEEHCGTTAQSHETIDICVESLKNGPNEGLDDDCEVMDPHFLSYGELAKKLAEKKAKLFLPLPSFTTPPLAVQHHAKLCKTPSPKNRIHSIHPQIVRPESTLEFGTDSDDEIESQSTSITLPSLGTRDTNLFERRLKSHLITETLLPPLPTPSEASSSEKAHAMAMARREVKSVPVDVLADENDDDEAVPRLPQRMEFVVPRFNIIDQAAEPVEATDVKQTVPSTVEDTTAMGGSLVSSPHSFLETSKLPSPPLISSKQQQAPIQVLTIFLDRPPPPYVAIMSYLRSAASSPSGKGVLPPSLTFPTSSTQPQPRPQPKPKPQPQPQPQPKPKPQPQPQPQPRPQPQPQPNPRPQPQPYSTSTSSPNHLDRTHLDLLHLSPSILMHRISSLRELAREAHYLGMSELLELIENERSTIVQAVRVLKAEREVEKRKERERRGGAGSTTSSSSPKGTPPVARKVESVLRERKAAGWI</sequence>
<feature type="compositionally biased region" description="Polar residues" evidence="1">
    <location>
        <begin position="303"/>
        <end position="313"/>
    </location>
</feature>
<evidence type="ECO:0000313" key="2">
    <source>
        <dbReference type="EMBL" id="SDA01277.1"/>
    </source>
</evidence>
<keyword evidence="3" id="KW-1185">Reference proteome</keyword>
<feature type="compositionally biased region" description="Low complexity" evidence="1">
    <location>
        <begin position="948"/>
        <end position="960"/>
    </location>
</feature>
<dbReference type="Proteomes" id="UP000249723">
    <property type="component" value="Unassembled WGS sequence"/>
</dbReference>
<dbReference type="AlphaFoldDB" id="A0A2X0N8Q4"/>
<protein>
    <submittedName>
        <fullName evidence="2">BZ3500_MvSof-1268-A1-R1_Chr10-1g02555 protein</fullName>
    </submittedName>
</protein>
<evidence type="ECO:0000256" key="1">
    <source>
        <dbReference type="SAM" id="MobiDB-lite"/>
    </source>
</evidence>
<dbReference type="PANTHER" id="PTHR47771">
    <property type="entry name" value="LD27203P-RELATED"/>
    <property type="match status" value="1"/>
</dbReference>
<feature type="region of interest" description="Disordered" evidence="1">
    <location>
        <begin position="933"/>
        <end position="978"/>
    </location>
</feature>
<feature type="region of interest" description="Disordered" evidence="1">
    <location>
        <begin position="457"/>
        <end position="480"/>
    </location>
</feature>
<proteinExistence type="predicted"/>
<feature type="compositionally biased region" description="Basic residues" evidence="1">
    <location>
        <begin position="154"/>
        <end position="166"/>
    </location>
</feature>
<feature type="region of interest" description="Disordered" evidence="1">
    <location>
        <begin position="123"/>
        <end position="344"/>
    </location>
</feature>
<evidence type="ECO:0000313" key="3">
    <source>
        <dbReference type="Proteomes" id="UP000249723"/>
    </source>
</evidence>
<accession>A0A2X0N8Q4</accession>
<dbReference type="EMBL" id="FMWP01000116">
    <property type="protein sequence ID" value="SDA01277.1"/>
    <property type="molecule type" value="Genomic_DNA"/>
</dbReference>
<feature type="region of interest" description="Disordered" evidence="1">
    <location>
        <begin position="742"/>
        <end position="762"/>
    </location>
</feature>
<feature type="region of interest" description="Disordered" evidence="1">
    <location>
        <begin position="794"/>
        <end position="873"/>
    </location>
</feature>
<organism evidence="2 3">
    <name type="scientific">Microbotryum saponariae</name>
    <dbReference type="NCBI Taxonomy" id="289078"/>
    <lineage>
        <taxon>Eukaryota</taxon>
        <taxon>Fungi</taxon>
        <taxon>Dikarya</taxon>
        <taxon>Basidiomycota</taxon>
        <taxon>Pucciniomycotina</taxon>
        <taxon>Microbotryomycetes</taxon>
        <taxon>Microbotryales</taxon>
        <taxon>Microbotryaceae</taxon>
        <taxon>Microbotryum</taxon>
    </lineage>
</organism>
<feature type="compositionally biased region" description="Pro residues" evidence="1">
    <location>
        <begin position="817"/>
        <end position="861"/>
    </location>
</feature>
<reference evidence="3" key="1">
    <citation type="submission" date="2016-10" db="EMBL/GenBank/DDBJ databases">
        <authorList>
            <person name="Jeantristanb JTB J.-T."/>
            <person name="Ricardo R."/>
        </authorList>
    </citation>
    <scope>NUCLEOTIDE SEQUENCE [LARGE SCALE GENOMIC DNA]</scope>
</reference>
<dbReference type="OrthoDB" id="3363734at2759"/>